<dbReference type="Proteomes" id="UP000765802">
    <property type="component" value="Unassembled WGS sequence"/>
</dbReference>
<dbReference type="RefSeq" id="WP_187257075.1">
    <property type="nucleotide sequence ID" value="NZ_JBHULF010000007.1"/>
</dbReference>
<name>A0ABR7M9Z3_9BACT</name>
<dbReference type="Gene3D" id="2.60.40.3620">
    <property type="match status" value="2"/>
</dbReference>
<accession>A0ABR7M9Z3</accession>
<feature type="chain" id="PRO_5045792871" description="SusE outer membrane protein domain-containing protein" evidence="1">
    <location>
        <begin position="21"/>
        <end position="381"/>
    </location>
</feature>
<reference evidence="3 4" key="1">
    <citation type="submission" date="2016-07" db="EMBL/GenBank/DDBJ databases">
        <title>Genome analysis of Flavihumibacter stibioxidans YS-17.</title>
        <authorList>
            <person name="Shi K."/>
            <person name="Han Y."/>
            <person name="Wang G."/>
        </authorList>
    </citation>
    <scope>NUCLEOTIDE SEQUENCE [LARGE SCALE GENOMIC DNA]</scope>
    <source>
        <strain evidence="3 4">YS-17</strain>
    </source>
</reference>
<evidence type="ECO:0000313" key="4">
    <source>
        <dbReference type="Proteomes" id="UP000765802"/>
    </source>
</evidence>
<evidence type="ECO:0000313" key="3">
    <source>
        <dbReference type="EMBL" id="MBC6491756.1"/>
    </source>
</evidence>
<comment type="caution">
    <text evidence="3">The sequence shown here is derived from an EMBL/GenBank/DDBJ whole genome shotgun (WGS) entry which is preliminary data.</text>
</comment>
<dbReference type="PROSITE" id="PS51257">
    <property type="entry name" value="PROKAR_LIPOPROTEIN"/>
    <property type="match status" value="1"/>
</dbReference>
<evidence type="ECO:0000259" key="2">
    <source>
        <dbReference type="Pfam" id="PF14292"/>
    </source>
</evidence>
<sequence>MKYFSKLFFFATLLTTLFTACEKVDDLPVYANGTAPVLTASATTIAPAPSDSLTTALTLNWSSPKYATDTAKYKYLIEIDQAGKNFATAASRVVSGALSTSFLAKEINEILLAKGFSFNVPYDMEVRLTSSYANNNEQLGSNVIAMKMTPYKVPPKVALPVSGKLFIVGDATEGGWTNPVPAPSQEFARLDETTWAGVFNMKGGKQYLILPVNGSWDNKFSVADNTKPGLSDGGDFGFNLSSNFPGPTADGMYKIVLDFQAGKFTVTPYTENNLPENLFMVGSATPGDWSNPVPVPAQQFTRLNSVEWELSIALAGGKEYLLLPVNGSWDHKYSVADNSLPGLSAGGTFGYDKPQNFPGPATSGTYKINVNFATSKFIVTQ</sequence>
<dbReference type="EMBL" id="MBUA01000023">
    <property type="protein sequence ID" value="MBC6491756.1"/>
    <property type="molecule type" value="Genomic_DNA"/>
</dbReference>
<keyword evidence="4" id="KW-1185">Reference proteome</keyword>
<proteinExistence type="predicted"/>
<protein>
    <recommendedName>
        <fullName evidence="2">SusE outer membrane protein domain-containing protein</fullName>
    </recommendedName>
</protein>
<keyword evidence="1" id="KW-0732">Signal</keyword>
<feature type="domain" description="SusE outer membrane protein" evidence="2">
    <location>
        <begin position="26"/>
        <end position="128"/>
    </location>
</feature>
<evidence type="ECO:0000256" key="1">
    <source>
        <dbReference type="SAM" id="SignalP"/>
    </source>
</evidence>
<organism evidence="3 4">
    <name type="scientific">Flavihumibacter stibioxidans</name>
    <dbReference type="NCBI Taxonomy" id="1834163"/>
    <lineage>
        <taxon>Bacteria</taxon>
        <taxon>Pseudomonadati</taxon>
        <taxon>Bacteroidota</taxon>
        <taxon>Chitinophagia</taxon>
        <taxon>Chitinophagales</taxon>
        <taxon>Chitinophagaceae</taxon>
        <taxon>Flavihumibacter</taxon>
    </lineage>
</organism>
<dbReference type="Pfam" id="PF14292">
    <property type="entry name" value="SusE"/>
    <property type="match status" value="1"/>
</dbReference>
<gene>
    <name evidence="3" type="ORF">BC349_11905</name>
</gene>
<dbReference type="InterPro" id="IPR025970">
    <property type="entry name" value="SusE"/>
</dbReference>
<feature type="signal peptide" evidence="1">
    <location>
        <begin position="1"/>
        <end position="20"/>
    </location>
</feature>